<evidence type="ECO:0000256" key="1">
    <source>
        <dbReference type="SAM" id="MobiDB-lite"/>
    </source>
</evidence>
<dbReference type="EMBL" id="JBBPBM010000001">
    <property type="protein sequence ID" value="KAK8601949.1"/>
    <property type="molecule type" value="Genomic_DNA"/>
</dbReference>
<gene>
    <name evidence="2" type="ORF">V6N12_051771</name>
</gene>
<comment type="caution">
    <text evidence="2">The sequence shown here is derived from an EMBL/GenBank/DDBJ whole genome shotgun (WGS) entry which is preliminary data.</text>
</comment>
<sequence>MPQSTMTEGPKLEKLAGQSTSDKRRTRSTIEHDEPSSTKQRRKHQQEEPNKIPTTNRSKGKGKEKKRTMLPPHLQPHNHLNQGHETKP</sequence>
<dbReference type="Proteomes" id="UP001472677">
    <property type="component" value="Unassembled WGS sequence"/>
</dbReference>
<accession>A0ABR2GGB3</accession>
<reference evidence="2 3" key="1">
    <citation type="journal article" date="2024" name="G3 (Bethesda)">
        <title>Genome assembly of Hibiscus sabdariffa L. provides insights into metabolisms of medicinal natural products.</title>
        <authorList>
            <person name="Kim T."/>
        </authorList>
    </citation>
    <scope>NUCLEOTIDE SEQUENCE [LARGE SCALE GENOMIC DNA]</scope>
    <source>
        <strain evidence="2">TK-2024</strain>
        <tissue evidence="2">Old leaves</tissue>
    </source>
</reference>
<keyword evidence="3" id="KW-1185">Reference proteome</keyword>
<name>A0ABR2GGB3_9ROSI</name>
<feature type="compositionally biased region" description="Basic residues" evidence="1">
    <location>
        <begin position="58"/>
        <end position="68"/>
    </location>
</feature>
<evidence type="ECO:0000313" key="2">
    <source>
        <dbReference type="EMBL" id="KAK8601949.1"/>
    </source>
</evidence>
<evidence type="ECO:0000313" key="3">
    <source>
        <dbReference type="Proteomes" id="UP001472677"/>
    </source>
</evidence>
<protein>
    <submittedName>
        <fullName evidence="2">Uncharacterized protein</fullName>
    </submittedName>
</protein>
<feature type="region of interest" description="Disordered" evidence="1">
    <location>
        <begin position="1"/>
        <end position="88"/>
    </location>
</feature>
<proteinExistence type="predicted"/>
<organism evidence="2 3">
    <name type="scientific">Hibiscus sabdariffa</name>
    <name type="common">roselle</name>
    <dbReference type="NCBI Taxonomy" id="183260"/>
    <lineage>
        <taxon>Eukaryota</taxon>
        <taxon>Viridiplantae</taxon>
        <taxon>Streptophyta</taxon>
        <taxon>Embryophyta</taxon>
        <taxon>Tracheophyta</taxon>
        <taxon>Spermatophyta</taxon>
        <taxon>Magnoliopsida</taxon>
        <taxon>eudicotyledons</taxon>
        <taxon>Gunneridae</taxon>
        <taxon>Pentapetalae</taxon>
        <taxon>rosids</taxon>
        <taxon>malvids</taxon>
        <taxon>Malvales</taxon>
        <taxon>Malvaceae</taxon>
        <taxon>Malvoideae</taxon>
        <taxon>Hibiscus</taxon>
    </lineage>
</organism>